<name>A0A0E9U2U6_ANGAN</name>
<reference evidence="1" key="1">
    <citation type="submission" date="2014-11" db="EMBL/GenBank/DDBJ databases">
        <authorList>
            <person name="Amaro Gonzalez C."/>
        </authorList>
    </citation>
    <scope>NUCLEOTIDE SEQUENCE</scope>
</reference>
<accession>A0A0E9U2U6</accession>
<organism evidence="1">
    <name type="scientific">Anguilla anguilla</name>
    <name type="common">European freshwater eel</name>
    <name type="synonym">Muraena anguilla</name>
    <dbReference type="NCBI Taxonomy" id="7936"/>
    <lineage>
        <taxon>Eukaryota</taxon>
        <taxon>Metazoa</taxon>
        <taxon>Chordata</taxon>
        <taxon>Craniata</taxon>
        <taxon>Vertebrata</taxon>
        <taxon>Euteleostomi</taxon>
        <taxon>Actinopterygii</taxon>
        <taxon>Neopterygii</taxon>
        <taxon>Teleostei</taxon>
        <taxon>Anguilliformes</taxon>
        <taxon>Anguillidae</taxon>
        <taxon>Anguilla</taxon>
    </lineage>
</organism>
<sequence>MRANKLAVEMMEC</sequence>
<dbReference type="EMBL" id="GBXM01049067">
    <property type="protein sequence ID" value="JAH59510.1"/>
    <property type="molecule type" value="Transcribed_RNA"/>
</dbReference>
<proteinExistence type="predicted"/>
<reference evidence="1" key="2">
    <citation type="journal article" date="2015" name="Fish Shellfish Immunol.">
        <title>Early steps in the European eel (Anguilla anguilla)-Vibrio vulnificus interaction in the gills: Role of the RtxA13 toxin.</title>
        <authorList>
            <person name="Callol A."/>
            <person name="Pajuelo D."/>
            <person name="Ebbesson L."/>
            <person name="Teles M."/>
            <person name="MacKenzie S."/>
            <person name="Amaro C."/>
        </authorList>
    </citation>
    <scope>NUCLEOTIDE SEQUENCE</scope>
</reference>
<protein>
    <submittedName>
        <fullName evidence="1">Uncharacterized protein</fullName>
    </submittedName>
</protein>
<evidence type="ECO:0000313" key="1">
    <source>
        <dbReference type="EMBL" id="JAH59510.1"/>
    </source>
</evidence>